<proteinExistence type="predicted"/>
<dbReference type="AlphaFoldDB" id="L7VZV7"/>
<sequence>MVAEAARRTIARRELAGRERFSQLSPELGQLDESAFDELLGADPDEALGLLADMAAATDQLLREGAHRLAGRIVVDLARSGRSTRRPSGRLVRRPPRDQLGDLDVDASLDEIVRARSGRLPVDPASLAVASWERPDTAVCLLVDRSGSMHGERLAIAALAAAAVMLRAPQRCSVVAFAQEAVVLVDESSTREPDRVVGDLLQLRGSGVTDVGLALRAAGALLERSDAPRRLTILLSDCRVTTGGDPVADALALDELAIIAPAGDSAGAEALASVTGARLGTVQGVGDVVDALAVALTP</sequence>
<reference evidence="2" key="1">
    <citation type="submission" date="2012-09" db="EMBL/GenBank/DDBJ databases">
        <title>Metagenomic Characterization of a Microbial Community in Wastewater Detects High Levels of Antibiotic Resistance.</title>
        <authorList>
            <person name="Abrams M."/>
            <person name="Caldwell A."/>
            <person name="Vandaei E."/>
            <person name="Lee W."/>
            <person name="Perrott J."/>
            <person name="Khan S.Y."/>
            <person name="Ta J."/>
            <person name="Romero D."/>
            <person name="Nguyen V."/>
            <person name="Pourmand N."/>
            <person name="Ouverney C.C."/>
        </authorList>
    </citation>
    <scope>NUCLEOTIDE SEQUENCE</scope>
</reference>
<dbReference type="EMBL" id="JX649909">
    <property type="protein sequence ID" value="AGC72668.1"/>
    <property type="molecule type" value="Genomic_DNA"/>
</dbReference>
<evidence type="ECO:0000313" key="2">
    <source>
        <dbReference type="EMBL" id="AGC72668.1"/>
    </source>
</evidence>
<feature type="domain" description="VWFA" evidence="1">
    <location>
        <begin position="136"/>
        <end position="293"/>
    </location>
</feature>
<dbReference type="SUPFAM" id="SSF53300">
    <property type="entry name" value="vWA-like"/>
    <property type="match status" value="1"/>
</dbReference>
<organism evidence="2">
    <name type="scientific">uncultured bacterium A1Q1_fos_2286</name>
    <dbReference type="NCBI Taxonomy" id="1256566"/>
    <lineage>
        <taxon>Bacteria</taxon>
        <taxon>environmental samples</taxon>
    </lineage>
</organism>
<evidence type="ECO:0000259" key="1">
    <source>
        <dbReference type="SMART" id="SM00327"/>
    </source>
</evidence>
<accession>L7VZV7</accession>
<dbReference type="SMART" id="SM00327">
    <property type="entry name" value="VWA"/>
    <property type="match status" value="1"/>
</dbReference>
<protein>
    <submittedName>
        <fullName evidence="2">ATPase associated with various cellular activities, AAA_5</fullName>
    </submittedName>
</protein>
<name>L7VZV7_9BACT</name>
<dbReference type="Gene3D" id="3.40.50.410">
    <property type="entry name" value="von Willebrand factor, type A domain"/>
    <property type="match status" value="1"/>
</dbReference>
<dbReference type="Pfam" id="PF13519">
    <property type="entry name" value="VWA_2"/>
    <property type="match status" value="1"/>
</dbReference>
<dbReference type="InterPro" id="IPR036465">
    <property type="entry name" value="vWFA_dom_sf"/>
</dbReference>
<dbReference type="InterPro" id="IPR002035">
    <property type="entry name" value="VWF_A"/>
</dbReference>